<comment type="caution">
    <text evidence="1">The sequence shown here is derived from an EMBL/GenBank/DDBJ whole genome shotgun (WGS) entry which is preliminary data.</text>
</comment>
<gene>
    <name evidence="1" type="ORF">I350_00945</name>
</gene>
<protein>
    <submittedName>
        <fullName evidence="1">Uncharacterized protein</fullName>
    </submittedName>
</protein>
<evidence type="ECO:0000313" key="2">
    <source>
        <dbReference type="Proteomes" id="UP000095149"/>
    </source>
</evidence>
<dbReference type="AlphaFoldDB" id="A0A1E3KB41"/>
<dbReference type="Proteomes" id="UP000095149">
    <property type="component" value="Unassembled WGS sequence"/>
</dbReference>
<name>A0A1E3KB41_9TREE</name>
<accession>A0A1E3KB41</accession>
<dbReference type="EMBL" id="MEKH01000002">
    <property type="protein sequence ID" value="ODO10350.1"/>
    <property type="molecule type" value="Genomic_DNA"/>
</dbReference>
<proteinExistence type="predicted"/>
<organism evidence="1 2">
    <name type="scientific">Cryptococcus amylolentus CBS 6273</name>
    <dbReference type="NCBI Taxonomy" id="1296118"/>
    <lineage>
        <taxon>Eukaryota</taxon>
        <taxon>Fungi</taxon>
        <taxon>Dikarya</taxon>
        <taxon>Basidiomycota</taxon>
        <taxon>Agaricomycotina</taxon>
        <taxon>Tremellomycetes</taxon>
        <taxon>Tremellales</taxon>
        <taxon>Cryptococcaceae</taxon>
        <taxon>Cryptococcus</taxon>
    </lineage>
</organism>
<reference evidence="1 2" key="1">
    <citation type="submission" date="2016-06" db="EMBL/GenBank/DDBJ databases">
        <title>Evolution of pathogenesis and genome organization in the Tremellales.</title>
        <authorList>
            <person name="Cuomo C."/>
            <person name="Litvintseva A."/>
            <person name="Heitman J."/>
            <person name="Chen Y."/>
            <person name="Sun S."/>
            <person name="Springer D."/>
            <person name="Dromer F."/>
            <person name="Young S."/>
            <person name="Zeng Q."/>
            <person name="Chapman S."/>
            <person name="Gujja S."/>
            <person name="Saif S."/>
            <person name="Birren B."/>
        </authorList>
    </citation>
    <scope>NUCLEOTIDE SEQUENCE [LARGE SCALE GENOMIC DNA]</scope>
    <source>
        <strain evidence="1 2">CBS 6273</strain>
    </source>
</reference>
<evidence type="ECO:0000313" key="1">
    <source>
        <dbReference type="EMBL" id="ODO10350.1"/>
    </source>
</evidence>
<sequence length="276" mass="30360">MMKQLGLLFSDSAYEHILSTVFDHLDTIRDMLSAVQVNKQCYHHFQSSSERQLDYLRKKLSFLPDSSITSAAIKSNGTASSTLLSQLQRRHANLANLNASGATLLPFSGNPWSMLAFRDGLLVLSWNGSVEPLNPQQSLGGTSMERAGFQVVRLSRADLDEDSKLRGEDNVVLERPSRMPDLREDAAKYAQVNLYSLLPPLGTACPPAGYLKAIPHTEAKHPFMAVEITNRTTLGGFFLPAVLGSHGRLAISIRGIYGSQEQTGLSDIPLYQAVWD</sequence>